<comment type="caution">
    <text evidence="6">The sequence shown here is derived from an EMBL/GenBank/DDBJ whole genome shotgun (WGS) entry which is preliminary data.</text>
</comment>
<evidence type="ECO:0000256" key="4">
    <source>
        <dbReference type="ARBA" id="ARBA00023136"/>
    </source>
</evidence>
<proteinExistence type="predicted"/>
<evidence type="ECO:0000256" key="3">
    <source>
        <dbReference type="ARBA" id="ARBA00022989"/>
    </source>
</evidence>
<gene>
    <name evidence="6" type="ORF">Q0590_08140</name>
</gene>
<feature type="transmembrane region" description="Helical" evidence="5">
    <location>
        <begin position="102"/>
        <end position="120"/>
    </location>
</feature>
<organism evidence="6 7">
    <name type="scientific">Rhodocytophaga aerolata</name>
    <dbReference type="NCBI Taxonomy" id="455078"/>
    <lineage>
        <taxon>Bacteria</taxon>
        <taxon>Pseudomonadati</taxon>
        <taxon>Bacteroidota</taxon>
        <taxon>Cytophagia</taxon>
        <taxon>Cytophagales</taxon>
        <taxon>Rhodocytophagaceae</taxon>
        <taxon>Rhodocytophaga</taxon>
    </lineage>
</organism>
<evidence type="ECO:0000256" key="2">
    <source>
        <dbReference type="ARBA" id="ARBA00022692"/>
    </source>
</evidence>
<dbReference type="Pfam" id="PF05105">
    <property type="entry name" value="Phage_holin_4_1"/>
    <property type="match status" value="1"/>
</dbReference>
<feature type="transmembrane region" description="Helical" evidence="5">
    <location>
        <begin position="77"/>
        <end position="96"/>
    </location>
</feature>
<accession>A0ABT8R627</accession>
<sequence>MNMLFVLPAFVCMLTKLDTGESIAQLLHFFETYVFADWQFLTFFLTLQVTDTILLFYKAIVSKSVSAKLFGIVFQKMLIYICFLVLVHIMANYTIAGERNSFFGWFTAVAYSAIMVREGISILENIGSIRPDLIPHWILKRLKHYDKTGRFEAKGVKKAAK</sequence>
<dbReference type="Proteomes" id="UP001168528">
    <property type="component" value="Unassembled WGS sequence"/>
</dbReference>
<evidence type="ECO:0000256" key="5">
    <source>
        <dbReference type="SAM" id="Phobius"/>
    </source>
</evidence>
<dbReference type="EMBL" id="JAUKPO010000003">
    <property type="protein sequence ID" value="MDO1446217.1"/>
    <property type="molecule type" value="Genomic_DNA"/>
</dbReference>
<feature type="transmembrane region" description="Helical" evidence="5">
    <location>
        <begin position="38"/>
        <end position="57"/>
    </location>
</feature>
<keyword evidence="7" id="KW-1185">Reference proteome</keyword>
<keyword evidence="3 5" id="KW-1133">Transmembrane helix</keyword>
<comment type="subcellular location">
    <subcellularLocation>
        <location evidence="1">Membrane</location>
        <topology evidence="1">Multi-pass membrane protein</topology>
    </subcellularLocation>
</comment>
<name>A0ABT8R627_9BACT</name>
<evidence type="ECO:0000256" key="1">
    <source>
        <dbReference type="ARBA" id="ARBA00004141"/>
    </source>
</evidence>
<evidence type="ECO:0000313" key="6">
    <source>
        <dbReference type="EMBL" id="MDO1446217.1"/>
    </source>
</evidence>
<keyword evidence="4 5" id="KW-0472">Membrane</keyword>
<keyword evidence="2 5" id="KW-0812">Transmembrane</keyword>
<protein>
    <submittedName>
        <fullName evidence="6">Phage holin family protein</fullName>
    </submittedName>
</protein>
<dbReference type="RefSeq" id="WP_302037018.1">
    <property type="nucleotide sequence ID" value="NZ_JAUKPO010000003.1"/>
</dbReference>
<reference evidence="6" key="1">
    <citation type="submission" date="2023-07" db="EMBL/GenBank/DDBJ databases">
        <title>The genome sequence of Rhodocytophaga aerolata KACC 12507.</title>
        <authorList>
            <person name="Zhang X."/>
        </authorList>
    </citation>
    <scope>NUCLEOTIDE SEQUENCE</scope>
    <source>
        <strain evidence="6">KACC 12507</strain>
    </source>
</reference>
<dbReference type="InterPro" id="IPR006480">
    <property type="entry name" value="Phage_holin_4_1"/>
</dbReference>
<evidence type="ECO:0000313" key="7">
    <source>
        <dbReference type="Proteomes" id="UP001168528"/>
    </source>
</evidence>